<dbReference type="RefSeq" id="XP_038833628.1">
    <property type="nucleotide sequence ID" value="XM_038977700.1"/>
</dbReference>
<reference evidence="3" key="1">
    <citation type="submission" date="2025-08" db="UniProtKB">
        <authorList>
            <consortium name="RefSeq"/>
        </authorList>
    </citation>
    <scope>IDENTIFICATION</scope>
    <source>
        <tissue evidence="3">White muscle</tissue>
    </source>
</reference>
<proteinExistence type="predicted"/>
<name>A0A8U0TZ05_SALNM</name>
<keyword evidence="1" id="KW-0732">Signal</keyword>
<feature type="chain" id="PRO_5035908489" evidence="1">
    <location>
        <begin position="18"/>
        <end position="165"/>
    </location>
</feature>
<feature type="signal peptide" evidence="1">
    <location>
        <begin position="1"/>
        <end position="17"/>
    </location>
</feature>
<dbReference type="Proteomes" id="UP000808372">
    <property type="component" value="Chromosome 38"/>
</dbReference>
<accession>A0A8U0TZ05</accession>
<evidence type="ECO:0000313" key="3">
    <source>
        <dbReference type="RefSeq" id="XP_038833628.1"/>
    </source>
</evidence>
<dbReference type="GeneID" id="120031888"/>
<evidence type="ECO:0000313" key="2">
    <source>
        <dbReference type="Proteomes" id="UP000808372"/>
    </source>
</evidence>
<evidence type="ECO:0000256" key="1">
    <source>
        <dbReference type="SAM" id="SignalP"/>
    </source>
</evidence>
<keyword evidence="2" id="KW-1185">Reference proteome</keyword>
<gene>
    <name evidence="3" type="primary">zgc:193726</name>
</gene>
<organism evidence="2 3">
    <name type="scientific">Salvelinus namaycush</name>
    <name type="common">Lake trout</name>
    <name type="synonym">Salmo namaycush</name>
    <dbReference type="NCBI Taxonomy" id="8040"/>
    <lineage>
        <taxon>Eukaryota</taxon>
        <taxon>Metazoa</taxon>
        <taxon>Chordata</taxon>
        <taxon>Craniata</taxon>
        <taxon>Vertebrata</taxon>
        <taxon>Euteleostomi</taxon>
        <taxon>Actinopterygii</taxon>
        <taxon>Neopterygii</taxon>
        <taxon>Teleostei</taxon>
        <taxon>Protacanthopterygii</taxon>
        <taxon>Salmoniformes</taxon>
        <taxon>Salmonidae</taxon>
        <taxon>Salmoninae</taxon>
        <taxon>Salvelinus</taxon>
    </lineage>
</organism>
<sequence>MIPAWSLGVLLLGYVFGFPVPFNSTQRQYEYETLPQLNDTVRNTTQPFMSNDTESNETEIPFPFQIILPMENMSPLLDYDHAIPPEELMQSQNETDSNSTLTTYNGPPSLMNKWERKPLVLEYVVASPGCVVSLCALINLGHALNQGGDESAGGATRDPHGNGKR</sequence>
<protein>
    <submittedName>
        <fullName evidence="3">Uncharacterized protein zgc:193726 isoform X2</fullName>
    </submittedName>
</protein>
<dbReference type="AlphaFoldDB" id="A0A8U0TZ05"/>